<dbReference type="Proteomes" id="UP001638806">
    <property type="component" value="Unassembled WGS sequence"/>
</dbReference>
<gene>
    <name evidence="1" type="ORF">ACCO45_006860</name>
</gene>
<comment type="caution">
    <text evidence="1">The sequence shown here is derived from an EMBL/GenBank/DDBJ whole genome shotgun (WGS) entry which is preliminary data.</text>
</comment>
<evidence type="ECO:0000313" key="1">
    <source>
        <dbReference type="EMBL" id="KAL3958698.1"/>
    </source>
</evidence>
<sequence>MAPMPPRCSKASPAALLKRALRSASICLQDTNYQTAIQVLASSRHFGAVSLLRAAAGEPHWWLVLEASPRPSVDSNKTAILPALADTLDQSPAAELGGGEVILEPARNCNQFSMVERTPPGGLISAAALLVSPRRRASLPLHETWNLPSITPQTQRLRQAPTSLTTSLTQRHPFSNSAPHPSPINGAPPTSKLVQPHPPSAGAHPPPVPARPLAKRGNRRCLGCTGVPRAARNGGCSQLDAATTWSAKVKKLSARYALSQQA</sequence>
<dbReference type="EMBL" id="JBGNUJ010000006">
    <property type="protein sequence ID" value="KAL3958698.1"/>
    <property type="molecule type" value="Genomic_DNA"/>
</dbReference>
<accession>A0ACC4DRR0</accession>
<proteinExistence type="predicted"/>
<keyword evidence="2" id="KW-1185">Reference proteome</keyword>
<reference evidence="1" key="1">
    <citation type="submission" date="2024-12" db="EMBL/GenBank/DDBJ databases">
        <title>Comparative genomics and development of molecular markers within Purpureocillium lilacinum and among Purpureocillium species.</title>
        <authorList>
            <person name="Yeh Z.-Y."/>
            <person name="Ni N.-T."/>
            <person name="Lo P.-H."/>
            <person name="Mushyakhwo K."/>
            <person name="Lin C.-F."/>
            <person name="Nai Y.-S."/>
        </authorList>
    </citation>
    <scope>NUCLEOTIDE SEQUENCE</scope>
    <source>
        <strain evidence="1">NCHU-NPUST-175</strain>
    </source>
</reference>
<evidence type="ECO:0000313" key="2">
    <source>
        <dbReference type="Proteomes" id="UP001638806"/>
    </source>
</evidence>
<name>A0ACC4DRR0_PURLI</name>
<organism evidence="1 2">
    <name type="scientific">Purpureocillium lilacinum</name>
    <name type="common">Paecilomyces lilacinus</name>
    <dbReference type="NCBI Taxonomy" id="33203"/>
    <lineage>
        <taxon>Eukaryota</taxon>
        <taxon>Fungi</taxon>
        <taxon>Dikarya</taxon>
        <taxon>Ascomycota</taxon>
        <taxon>Pezizomycotina</taxon>
        <taxon>Sordariomycetes</taxon>
        <taxon>Hypocreomycetidae</taxon>
        <taxon>Hypocreales</taxon>
        <taxon>Ophiocordycipitaceae</taxon>
        <taxon>Purpureocillium</taxon>
    </lineage>
</organism>
<protein>
    <submittedName>
        <fullName evidence="1">Uncharacterized protein</fullName>
    </submittedName>
</protein>